<feature type="region of interest" description="Disordered" evidence="1">
    <location>
        <begin position="153"/>
        <end position="180"/>
    </location>
</feature>
<dbReference type="Proteomes" id="UP000664859">
    <property type="component" value="Unassembled WGS sequence"/>
</dbReference>
<dbReference type="EMBL" id="JAFCMP010000501">
    <property type="protein sequence ID" value="KAG5179060.1"/>
    <property type="molecule type" value="Genomic_DNA"/>
</dbReference>
<keyword evidence="3" id="KW-1185">Reference proteome</keyword>
<feature type="region of interest" description="Disordered" evidence="1">
    <location>
        <begin position="1"/>
        <end position="29"/>
    </location>
</feature>
<evidence type="ECO:0000256" key="1">
    <source>
        <dbReference type="SAM" id="MobiDB-lite"/>
    </source>
</evidence>
<name>A0A835YT16_9STRA</name>
<evidence type="ECO:0000313" key="3">
    <source>
        <dbReference type="Proteomes" id="UP000664859"/>
    </source>
</evidence>
<evidence type="ECO:0000313" key="2">
    <source>
        <dbReference type="EMBL" id="KAG5179060.1"/>
    </source>
</evidence>
<comment type="caution">
    <text evidence="2">The sequence shown here is derived from an EMBL/GenBank/DDBJ whole genome shotgun (WGS) entry which is preliminary data.</text>
</comment>
<gene>
    <name evidence="2" type="ORF">JKP88DRAFT_327727</name>
</gene>
<dbReference type="AlphaFoldDB" id="A0A835YT16"/>
<sequence>MGRLLQLLGTPPDDGQPGSNSVPGRLFDSDHPALRLRENRRGGPHQHDAALANPSARTVLHAGALDLRVPRELDAARRQFILPWYVHLALAEAPPGLQLLAHPQRPPLLHPLHPVARQLGAQHHALLPAGGHGDATVHGRRGRHVDHAAVRHGARRAADRAQPQARAAPRAPRPARGERPARLAAVHHGEAGAALVERGRGPRAAAGGAAVHGAARAAAQQARLQQHRRRRQQRDPNGARVVAHCCAAVLSSSVTYGRCFELQQWGQGREAGTVGTGERPRGGGVYNFFGAIFSVCLRGEGLRHSVRCGGYDDDSDRFSASQEHCAAPTAARASAN</sequence>
<proteinExistence type="predicted"/>
<protein>
    <submittedName>
        <fullName evidence="2">Uncharacterized protein</fullName>
    </submittedName>
</protein>
<reference evidence="2" key="1">
    <citation type="submission" date="2021-02" db="EMBL/GenBank/DDBJ databases">
        <title>First Annotated Genome of the Yellow-green Alga Tribonema minus.</title>
        <authorList>
            <person name="Mahan K.M."/>
        </authorList>
    </citation>
    <scope>NUCLEOTIDE SEQUENCE</scope>
    <source>
        <strain evidence="2">UTEX B ZZ1240</strain>
    </source>
</reference>
<accession>A0A835YT16</accession>
<feature type="compositionally biased region" description="Low complexity" evidence="1">
    <location>
        <begin position="160"/>
        <end position="170"/>
    </location>
</feature>
<organism evidence="2 3">
    <name type="scientific">Tribonema minus</name>
    <dbReference type="NCBI Taxonomy" id="303371"/>
    <lineage>
        <taxon>Eukaryota</taxon>
        <taxon>Sar</taxon>
        <taxon>Stramenopiles</taxon>
        <taxon>Ochrophyta</taxon>
        <taxon>PX clade</taxon>
        <taxon>Xanthophyceae</taxon>
        <taxon>Tribonematales</taxon>
        <taxon>Tribonemataceae</taxon>
        <taxon>Tribonema</taxon>
    </lineage>
</organism>